<dbReference type="Proteomes" id="UP001153620">
    <property type="component" value="Chromosome 3"/>
</dbReference>
<keyword evidence="2" id="KW-1133">Transmembrane helix</keyword>
<dbReference type="AlphaFoldDB" id="A0A9N9WTU7"/>
<evidence type="ECO:0000313" key="4">
    <source>
        <dbReference type="Proteomes" id="UP001153620"/>
    </source>
</evidence>
<reference evidence="3" key="1">
    <citation type="submission" date="2022-01" db="EMBL/GenBank/DDBJ databases">
        <authorList>
            <person name="King R."/>
        </authorList>
    </citation>
    <scope>NUCLEOTIDE SEQUENCE</scope>
</reference>
<proteinExistence type="predicted"/>
<evidence type="ECO:0000256" key="2">
    <source>
        <dbReference type="SAM" id="Phobius"/>
    </source>
</evidence>
<feature type="transmembrane region" description="Helical" evidence="2">
    <location>
        <begin position="6"/>
        <end position="27"/>
    </location>
</feature>
<organism evidence="3 4">
    <name type="scientific">Chironomus riparius</name>
    <dbReference type="NCBI Taxonomy" id="315576"/>
    <lineage>
        <taxon>Eukaryota</taxon>
        <taxon>Metazoa</taxon>
        <taxon>Ecdysozoa</taxon>
        <taxon>Arthropoda</taxon>
        <taxon>Hexapoda</taxon>
        <taxon>Insecta</taxon>
        <taxon>Pterygota</taxon>
        <taxon>Neoptera</taxon>
        <taxon>Endopterygota</taxon>
        <taxon>Diptera</taxon>
        <taxon>Nematocera</taxon>
        <taxon>Chironomoidea</taxon>
        <taxon>Chironomidae</taxon>
        <taxon>Chironominae</taxon>
        <taxon>Chironomus</taxon>
    </lineage>
</organism>
<feature type="region of interest" description="Disordered" evidence="1">
    <location>
        <begin position="143"/>
        <end position="168"/>
    </location>
</feature>
<keyword evidence="4" id="KW-1185">Reference proteome</keyword>
<dbReference type="EMBL" id="OU895879">
    <property type="protein sequence ID" value="CAG9808963.1"/>
    <property type="molecule type" value="Genomic_DNA"/>
</dbReference>
<name>A0A9N9WTU7_9DIPT</name>
<accession>A0A9N9WTU7</accession>
<keyword evidence="2" id="KW-0472">Membrane</keyword>
<gene>
    <name evidence="3" type="ORF">CHIRRI_LOCUS11796</name>
</gene>
<keyword evidence="2" id="KW-0812">Transmembrane</keyword>
<reference evidence="3" key="2">
    <citation type="submission" date="2022-10" db="EMBL/GenBank/DDBJ databases">
        <authorList>
            <consortium name="ENA_rothamsted_submissions"/>
            <consortium name="culmorum"/>
            <person name="King R."/>
        </authorList>
    </citation>
    <scope>NUCLEOTIDE SEQUENCE</scope>
</reference>
<evidence type="ECO:0000256" key="1">
    <source>
        <dbReference type="SAM" id="MobiDB-lite"/>
    </source>
</evidence>
<sequence length="168" mass="18881">MDEEVFLVIFVVFVILMSILVVTFMCCGHSETPEMEEPLIITEPGPSTSPKRTPNRVAEIINPRRPSNNSTDSSGSFSLPIINPYIRMPISAGLIKSQFTGARRTPVNNFRPISPVQPTELPIRCFIPLPTNSYAQRTPPITIEHRSPHESPPPNYEDAMRRYYSAPD</sequence>
<evidence type="ECO:0000313" key="3">
    <source>
        <dbReference type="EMBL" id="CAG9808963.1"/>
    </source>
</evidence>
<protein>
    <submittedName>
        <fullName evidence="3">Uncharacterized protein</fullName>
    </submittedName>
</protein>